<evidence type="ECO:0000259" key="2">
    <source>
        <dbReference type="Pfam" id="PF01471"/>
    </source>
</evidence>
<accession>A0A4S8P8S6</accession>
<dbReference type="EMBL" id="STGX01000016">
    <property type="protein sequence ID" value="THV26061.1"/>
    <property type="molecule type" value="Genomic_DNA"/>
</dbReference>
<dbReference type="OrthoDB" id="9815541at2"/>
<evidence type="ECO:0000313" key="4">
    <source>
        <dbReference type="Proteomes" id="UP000305792"/>
    </source>
</evidence>
<dbReference type="Gene3D" id="1.10.101.10">
    <property type="entry name" value="PGBD-like superfamily/PGBD"/>
    <property type="match status" value="1"/>
</dbReference>
<reference evidence="3 4" key="1">
    <citation type="journal article" date="2018" name="Int. J. Syst. Evol. Microbiol.">
        <title>Glycomyces paridis sp. nov., isolated from the medicinal plant Paris polyphylla.</title>
        <authorList>
            <person name="Fang X.M."/>
            <person name="Bai J.L."/>
            <person name="Su J."/>
            <person name="Zhao L.L."/>
            <person name="Liu H.Y."/>
            <person name="Ma B.P."/>
            <person name="Zhang Y.Q."/>
            <person name="Yu L.Y."/>
        </authorList>
    </citation>
    <scope>NUCLEOTIDE SEQUENCE [LARGE SCALE GENOMIC DNA]</scope>
    <source>
        <strain evidence="3 4">CPCC 204357</strain>
    </source>
</reference>
<dbReference type="Pfam" id="PF01471">
    <property type="entry name" value="PG_binding_1"/>
    <property type="match status" value="1"/>
</dbReference>
<comment type="caution">
    <text evidence="3">The sequence shown here is derived from an EMBL/GenBank/DDBJ whole genome shotgun (WGS) entry which is preliminary data.</text>
</comment>
<feature type="compositionally biased region" description="Low complexity" evidence="1">
    <location>
        <begin position="36"/>
        <end position="45"/>
    </location>
</feature>
<dbReference type="InterPro" id="IPR036366">
    <property type="entry name" value="PGBDSf"/>
</dbReference>
<gene>
    <name evidence="3" type="ORF">E9998_19995</name>
</gene>
<proteinExistence type="predicted"/>
<dbReference type="InterPro" id="IPR036365">
    <property type="entry name" value="PGBD-like_sf"/>
</dbReference>
<evidence type="ECO:0000256" key="1">
    <source>
        <dbReference type="SAM" id="MobiDB-lite"/>
    </source>
</evidence>
<feature type="compositionally biased region" description="Pro residues" evidence="1">
    <location>
        <begin position="26"/>
        <end position="35"/>
    </location>
</feature>
<dbReference type="AlphaFoldDB" id="A0A4S8P8S6"/>
<feature type="domain" description="Peptidoglycan binding-like" evidence="2">
    <location>
        <begin position="103"/>
        <end position="140"/>
    </location>
</feature>
<dbReference type="InterPro" id="IPR002477">
    <property type="entry name" value="Peptidoglycan-bd-like"/>
</dbReference>
<evidence type="ECO:0000313" key="3">
    <source>
        <dbReference type="EMBL" id="THV26061.1"/>
    </source>
</evidence>
<feature type="region of interest" description="Disordered" evidence="1">
    <location>
        <begin position="15"/>
        <end position="55"/>
    </location>
</feature>
<protein>
    <submittedName>
        <fullName evidence="3">Peptidoglycan-binding protein</fullName>
    </submittedName>
</protein>
<sequence length="147" mass="16581">MSYFRDSSGRDKVGLFRRFFKKTPRPSTPSAPKPSKPSTSKAPTPHYDFPLGSGRYFGPKGGPDASVSGYYGRRFKGETDRTWLQRWGSQMGKRGWNLRKHLPSGNDGYYGPEYRGLVKAFQKDQGLLVDGKLGPRTWRAAFENPVT</sequence>
<organism evidence="3 4">
    <name type="scientific">Glycomyces paridis</name>
    <dbReference type="NCBI Taxonomy" id="2126555"/>
    <lineage>
        <taxon>Bacteria</taxon>
        <taxon>Bacillati</taxon>
        <taxon>Actinomycetota</taxon>
        <taxon>Actinomycetes</taxon>
        <taxon>Glycomycetales</taxon>
        <taxon>Glycomycetaceae</taxon>
        <taxon>Glycomyces</taxon>
    </lineage>
</organism>
<name>A0A4S8P8S6_9ACTN</name>
<keyword evidence="4" id="KW-1185">Reference proteome</keyword>
<dbReference type="Proteomes" id="UP000305792">
    <property type="component" value="Unassembled WGS sequence"/>
</dbReference>
<dbReference type="SUPFAM" id="SSF47090">
    <property type="entry name" value="PGBD-like"/>
    <property type="match status" value="1"/>
</dbReference>